<organism evidence="1 2">
    <name type="scientific">Agrobacterium phage OLIVR5</name>
    <dbReference type="NCBI Taxonomy" id="2723773"/>
    <lineage>
        <taxon>Viruses</taxon>
        <taxon>Duplodnaviria</taxon>
        <taxon>Heunggongvirae</taxon>
        <taxon>Uroviricota</taxon>
        <taxon>Caudoviricetes</taxon>
        <taxon>Pootjesviridae</taxon>
        <taxon>Heverleevirus</taxon>
        <taxon>Heverleevirus OLIVR5</taxon>
    </lineage>
</organism>
<gene>
    <name evidence="1" type="ORF">Ab1vBOLIVR5_gp237c</name>
</gene>
<evidence type="ECO:0000313" key="2">
    <source>
        <dbReference type="Proteomes" id="UP000671873"/>
    </source>
</evidence>
<sequence>MKSGKLISPDGILHEFVGRAEFCLEHGLNKGAISQLLLGKSASYKGWTLPK</sequence>
<reference evidence="1 2" key="1">
    <citation type="submission" date="2020-03" db="EMBL/GenBank/DDBJ databases">
        <authorList>
            <person name="Holtappels D."/>
            <person name="Bomans J.P.J."/>
            <person name="Lavigne R."/>
            <person name="Wagemans J."/>
        </authorList>
    </citation>
    <scope>NUCLEOTIDE SEQUENCE [LARGE SCALE GENOMIC DNA]</scope>
    <source>
        <strain evidence="1 2">OLIVR5</strain>
    </source>
</reference>
<name>A0A858MZA1_9CAUD</name>
<dbReference type="Gene3D" id="1.10.10.10">
    <property type="entry name" value="Winged helix-like DNA-binding domain superfamily/Winged helix DNA-binding domain"/>
    <property type="match status" value="1"/>
</dbReference>
<keyword evidence="2" id="KW-1185">Reference proteome</keyword>
<dbReference type="InterPro" id="IPR036388">
    <property type="entry name" value="WH-like_DNA-bd_sf"/>
</dbReference>
<proteinExistence type="predicted"/>
<accession>A0A858MZA1</accession>
<dbReference type="SUPFAM" id="SSF64496">
    <property type="entry name" value="DNA-binding domain of intron-encoded endonucleases"/>
    <property type="match status" value="1"/>
</dbReference>
<dbReference type="EMBL" id="MT234342">
    <property type="protein sequence ID" value="QIW87885.1"/>
    <property type="molecule type" value="Genomic_DNA"/>
</dbReference>
<evidence type="ECO:0000313" key="1">
    <source>
        <dbReference type="EMBL" id="QIW87885.1"/>
    </source>
</evidence>
<dbReference type="Proteomes" id="UP000671873">
    <property type="component" value="Segment"/>
</dbReference>
<protein>
    <submittedName>
        <fullName evidence="1">HNH DNAse</fullName>
    </submittedName>
</protein>